<dbReference type="SUPFAM" id="SSF51735">
    <property type="entry name" value="NAD(P)-binding Rossmann-fold domains"/>
    <property type="match status" value="1"/>
</dbReference>
<dbReference type="AlphaFoldDB" id="A0A3N0I090"/>
<evidence type="ECO:0000313" key="4">
    <source>
        <dbReference type="Proteomes" id="UP000276568"/>
    </source>
</evidence>
<dbReference type="GO" id="GO:0048038">
    <property type="term" value="F:quinone binding"/>
    <property type="evidence" value="ECO:0007669"/>
    <property type="project" value="TreeGrafter"/>
</dbReference>
<dbReference type="Gene3D" id="3.40.50.720">
    <property type="entry name" value="NAD(P)-binding Rossmann-like Domain"/>
    <property type="match status" value="1"/>
</dbReference>
<dbReference type="InterPro" id="IPR036291">
    <property type="entry name" value="NAD(P)-bd_dom_sf"/>
</dbReference>
<dbReference type="PRINTS" id="PR00080">
    <property type="entry name" value="SDRFAMILY"/>
</dbReference>
<comment type="caution">
    <text evidence="3">The sequence shown here is derived from an EMBL/GenBank/DDBJ whole genome shotgun (WGS) entry which is preliminary data.</text>
</comment>
<gene>
    <name evidence="3" type="ORF">EDX97_06530</name>
</gene>
<evidence type="ECO:0000256" key="2">
    <source>
        <dbReference type="ARBA" id="ARBA00023002"/>
    </source>
</evidence>
<dbReference type="PANTHER" id="PTHR42760">
    <property type="entry name" value="SHORT-CHAIN DEHYDROGENASES/REDUCTASES FAMILY MEMBER"/>
    <property type="match status" value="1"/>
</dbReference>
<dbReference type="InterPro" id="IPR002347">
    <property type="entry name" value="SDR_fam"/>
</dbReference>
<dbReference type="Proteomes" id="UP000276568">
    <property type="component" value="Unassembled WGS sequence"/>
</dbReference>
<evidence type="ECO:0000256" key="1">
    <source>
        <dbReference type="ARBA" id="ARBA00006484"/>
    </source>
</evidence>
<organism evidence="3 4">
    <name type="scientific">Absicoccus porci</name>
    <dbReference type="NCBI Taxonomy" id="2486576"/>
    <lineage>
        <taxon>Bacteria</taxon>
        <taxon>Bacillati</taxon>
        <taxon>Bacillota</taxon>
        <taxon>Erysipelotrichia</taxon>
        <taxon>Erysipelotrichales</taxon>
        <taxon>Erysipelotrichaceae</taxon>
        <taxon>Absicoccus</taxon>
    </lineage>
</organism>
<keyword evidence="2" id="KW-0560">Oxidoreductase</keyword>
<dbReference type="PANTHER" id="PTHR42760:SF133">
    <property type="entry name" value="3-OXOACYL-[ACYL-CARRIER-PROTEIN] REDUCTASE"/>
    <property type="match status" value="1"/>
</dbReference>
<keyword evidence="4" id="KW-1185">Reference proteome</keyword>
<reference evidence="3 4" key="1">
    <citation type="submission" date="2018-11" db="EMBL/GenBank/DDBJ databases">
        <title>Clostridium sp. nov., a member of the family Erysipelotrichaceae isolated from pig faeces.</title>
        <authorList>
            <person name="Chang Y.-H."/>
        </authorList>
    </citation>
    <scope>NUCLEOTIDE SEQUENCE [LARGE SCALE GENOMIC DNA]</scope>
    <source>
        <strain evidence="3 4">YH-panp20</strain>
    </source>
</reference>
<dbReference type="RefSeq" id="WP_128520351.1">
    <property type="nucleotide sequence ID" value="NZ_JALFCT010000042.1"/>
</dbReference>
<dbReference type="GO" id="GO:0006633">
    <property type="term" value="P:fatty acid biosynthetic process"/>
    <property type="evidence" value="ECO:0007669"/>
    <property type="project" value="TreeGrafter"/>
</dbReference>
<dbReference type="OrthoDB" id="9803333at2"/>
<comment type="similarity">
    <text evidence="1">Belongs to the short-chain dehydrogenases/reductases (SDR) family.</text>
</comment>
<dbReference type="PROSITE" id="PS00061">
    <property type="entry name" value="ADH_SHORT"/>
    <property type="match status" value="1"/>
</dbReference>
<accession>A0A3N0I090</accession>
<dbReference type="NCBIfam" id="NF004817">
    <property type="entry name" value="PRK06171.1"/>
    <property type="match status" value="1"/>
</dbReference>
<proteinExistence type="inferred from homology"/>
<protein>
    <submittedName>
        <fullName evidence="3">SDR family oxidoreductase</fullName>
    </submittedName>
</protein>
<dbReference type="GO" id="GO:0016616">
    <property type="term" value="F:oxidoreductase activity, acting on the CH-OH group of donors, NAD or NADP as acceptor"/>
    <property type="evidence" value="ECO:0007669"/>
    <property type="project" value="TreeGrafter"/>
</dbReference>
<sequence length="259" mass="28092">MQKWLDLENKVVIVTGGSSGIGKRMCQSFMEQGAQVVIVDLHTPEEMESCTFICCDVTSKDEVEQMVCQVMEIFGHIDVLVNNAGVSIPRLLVDADSRYELDDTVFDKTMDVNVKGAFHCAQACAKSMLRQHHGVILNISSECSKEGSLAQSVYSASKAAIESLTRSWAKELSPQGIRVVAIAPGPMEATALFSASYIDAMCHCRHIQPEAIGTTYHAATLMGREGHLEEIANTVLFLASDRASFITGTTINVSGGKSR</sequence>
<dbReference type="Pfam" id="PF13561">
    <property type="entry name" value="adh_short_C2"/>
    <property type="match status" value="1"/>
</dbReference>
<dbReference type="CDD" id="cd05233">
    <property type="entry name" value="SDR_c"/>
    <property type="match status" value="1"/>
</dbReference>
<dbReference type="InterPro" id="IPR020904">
    <property type="entry name" value="Sc_DH/Rdtase_CS"/>
</dbReference>
<evidence type="ECO:0000313" key="3">
    <source>
        <dbReference type="EMBL" id="RNM30441.1"/>
    </source>
</evidence>
<dbReference type="PRINTS" id="PR00081">
    <property type="entry name" value="GDHRDH"/>
</dbReference>
<dbReference type="EMBL" id="RJQC01000002">
    <property type="protein sequence ID" value="RNM30441.1"/>
    <property type="molecule type" value="Genomic_DNA"/>
</dbReference>
<name>A0A3N0I090_9FIRM</name>
<dbReference type="FunFam" id="3.40.50.720:FF:000084">
    <property type="entry name" value="Short-chain dehydrogenase reductase"/>
    <property type="match status" value="1"/>
</dbReference>
<dbReference type="GO" id="GO:0008206">
    <property type="term" value="P:bile acid metabolic process"/>
    <property type="evidence" value="ECO:0007669"/>
    <property type="project" value="UniProtKB-ARBA"/>
</dbReference>